<reference evidence="11 12" key="1">
    <citation type="submission" date="2018-08" db="EMBL/GenBank/DDBJ databases">
        <title>Crown Gall in kiwifruit.</title>
        <authorList>
            <person name="Visnovsky S.B."/>
            <person name="Pitman A.R."/>
        </authorList>
    </citation>
    <scope>NUCLEOTIDE SEQUENCE [LARGE SCALE GENOMIC DNA]</scope>
    <source>
        <strain evidence="11 12">SBV_302_78_2</strain>
    </source>
</reference>
<name>A0AA88EZR7_RHIRH</name>
<keyword evidence="6 11" id="KW-0418">Kinase</keyword>
<dbReference type="Pfam" id="PF07730">
    <property type="entry name" value="HisKA_3"/>
    <property type="match status" value="1"/>
</dbReference>
<evidence type="ECO:0000256" key="3">
    <source>
        <dbReference type="ARBA" id="ARBA00022553"/>
    </source>
</evidence>
<comment type="caution">
    <text evidence="11">The sequence shown here is derived from an EMBL/GenBank/DDBJ whole genome shotgun (WGS) entry which is preliminary data.</text>
</comment>
<dbReference type="PANTHER" id="PTHR24421:SF10">
    <property type="entry name" value="NITRATE_NITRITE SENSOR PROTEIN NARQ"/>
    <property type="match status" value="1"/>
</dbReference>
<dbReference type="GO" id="GO:0005524">
    <property type="term" value="F:ATP binding"/>
    <property type="evidence" value="ECO:0007669"/>
    <property type="project" value="UniProtKB-KW"/>
</dbReference>
<dbReference type="Proteomes" id="UP000473658">
    <property type="component" value="Unassembled WGS sequence"/>
</dbReference>
<dbReference type="Gene3D" id="3.30.565.10">
    <property type="entry name" value="Histidine kinase-like ATPase, C-terminal domain"/>
    <property type="match status" value="1"/>
</dbReference>
<dbReference type="GO" id="GO:0000155">
    <property type="term" value="F:phosphorelay sensor kinase activity"/>
    <property type="evidence" value="ECO:0007669"/>
    <property type="project" value="InterPro"/>
</dbReference>
<organism evidence="11 12">
    <name type="scientific">Rhizobium rhizogenes</name>
    <name type="common">Agrobacterium rhizogenes</name>
    <dbReference type="NCBI Taxonomy" id="359"/>
    <lineage>
        <taxon>Bacteria</taxon>
        <taxon>Pseudomonadati</taxon>
        <taxon>Pseudomonadota</taxon>
        <taxon>Alphaproteobacteria</taxon>
        <taxon>Hyphomicrobiales</taxon>
        <taxon>Rhizobiaceae</taxon>
        <taxon>Rhizobium/Agrobacterium group</taxon>
        <taxon>Rhizobium</taxon>
    </lineage>
</organism>
<dbReference type="EC" id="2.7.13.3" evidence="2"/>
<sequence>MFRAIADLSIANQFLLTASIVVFGLMAALSFFTASRVERSALDAAGVAGAARMQTSITPFLRRDSQGNFIFDEQFTSDIEYLIGHGPQDERITNVKIWLSDGTPAFSASGEIGSQREMFPELTGALAGDIVVSRTDGDKHEYSTGEKDELLLEIYAPLYTDTSGKVLLAGEIYQESLKLRKQISNARTVTMAVVFLLSVPMLSLLYLIVRRTSRVIDEQRKTLRQSLRNAIDLSIENDRLRVIADSARTEAGKLNERILDQIGADLHDGSVQVLTLVKLRMSDIVATDPEDTSQRRTLQKILDLVSGVLEELRNISAGLILPELEGITLQQSIELSLKRYYEITGCEVEIADRERIDIRLHDLSICLYRFVLEGLMNSYRHAHGNRQIVRYRLRNGRLYVSVADFGASRLITSQKEVQRVRLGQVSQKRRIRSFGGRMRFFPGKNGSIAVAVLPINAD</sequence>
<keyword evidence="8" id="KW-0902">Two-component regulatory system</keyword>
<keyword evidence="9" id="KW-1133">Transmembrane helix</keyword>
<protein>
    <recommendedName>
        <fullName evidence="2">histidine kinase</fullName>
        <ecNumber evidence="2">2.7.13.3</ecNumber>
    </recommendedName>
</protein>
<keyword evidence="7" id="KW-0067">ATP-binding</keyword>
<keyword evidence="4" id="KW-0808">Transferase</keyword>
<dbReference type="InterPro" id="IPR011712">
    <property type="entry name" value="Sig_transdc_His_kin_sub3_dim/P"/>
</dbReference>
<feature type="transmembrane region" description="Helical" evidence="9">
    <location>
        <begin position="12"/>
        <end position="32"/>
    </location>
</feature>
<dbReference type="GO" id="GO:0046983">
    <property type="term" value="F:protein dimerization activity"/>
    <property type="evidence" value="ECO:0007669"/>
    <property type="project" value="InterPro"/>
</dbReference>
<proteinExistence type="predicted"/>
<evidence type="ECO:0000259" key="10">
    <source>
        <dbReference type="Pfam" id="PF07730"/>
    </source>
</evidence>
<gene>
    <name evidence="11" type="ORF">DXM27_23285</name>
</gene>
<dbReference type="AlphaFoldDB" id="A0AA88EZR7"/>
<dbReference type="GO" id="GO:0016020">
    <property type="term" value="C:membrane"/>
    <property type="evidence" value="ECO:0007669"/>
    <property type="project" value="InterPro"/>
</dbReference>
<evidence type="ECO:0000313" key="12">
    <source>
        <dbReference type="Proteomes" id="UP000473658"/>
    </source>
</evidence>
<keyword evidence="5" id="KW-0547">Nucleotide-binding</keyword>
<evidence type="ECO:0000256" key="1">
    <source>
        <dbReference type="ARBA" id="ARBA00000085"/>
    </source>
</evidence>
<keyword evidence="9" id="KW-0812">Transmembrane</keyword>
<evidence type="ECO:0000313" key="11">
    <source>
        <dbReference type="EMBL" id="KAA3498389.1"/>
    </source>
</evidence>
<feature type="transmembrane region" description="Helical" evidence="9">
    <location>
        <begin position="188"/>
        <end position="209"/>
    </location>
</feature>
<dbReference type="InterPro" id="IPR050482">
    <property type="entry name" value="Sensor_HK_TwoCompSys"/>
</dbReference>
<evidence type="ECO:0000256" key="7">
    <source>
        <dbReference type="ARBA" id="ARBA00022840"/>
    </source>
</evidence>
<accession>A0AA88EZR7</accession>
<dbReference type="EMBL" id="QRFF01000009">
    <property type="protein sequence ID" value="KAA3498389.1"/>
    <property type="molecule type" value="Genomic_DNA"/>
</dbReference>
<dbReference type="PANTHER" id="PTHR24421">
    <property type="entry name" value="NITRATE/NITRITE SENSOR PROTEIN NARX-RELATED"/>
    <property type="match status" value="1"/>
</dbReference>
<evidence type="ECO:0000256" key="5">
    <source>
        <dbReference type="ARBA" id="ARBA00022741"/>
    </source>
</evidence>
<evidence type="ECO:0000256" key="8">
    <source>
        <dbReference type="ARBA" id="ARBA00023012"/>
    </source>
</evidence>
<dbReference type="InterPro" id="IPR036890">
    <property type="entry name" value="HATPase_C_sf"/>
</dbReference>
<evidence type="ECO:0000256" key="4">
    <source>
        <dbReference type="ARBA" id="ARBA00022679"/>
    </source>
</evidence>
<keyword evidence="3" id="KW-0597">Phosphoprotein</keyword>
<evidence type="ECO:0000256" key="9">
    <source>
        <dbReference type="SAM" id="Phobius"/>
    </source>
</evidence>
<evidence type="ECO:0000256" key="6">
    <source>
        <dbReference type="ARBA" id="ARBA00022777"/>
    </source>
</evidence>
<keyword evidence="9" id="KW-0472">Membrane</keyword>
<feature type="domain" description="Signal transduction histidine kinase subgroup 3 dimerisation and phosphoacceptor" evidence="10">
    <location>
        <begin position="261"/>
        <end position="319"/>
    </location>
</feature>
<comment type="catalytic activity">
    <reaction evidence="1">
        <text>ATP + protein L-histidine = ADP + protein N-phospho-L-histidine.</text>
        <dbReference type="EC" id="2.7.13.3"/>
    </reaction>
</comment>
<evidence type="ECO:0000256" key="2">
    <source>
        <dbReference type="ARBA" id="ARBA00012438"/>
    </source>
</evidence>